<evidence type="ECO:0000313" key="3">
    <source>
        <dbReference type="Ensembl" id="ENSMGAP00000033022.1"/>
    </source>
</evidence>
<evidence type="ECO:0000259" key="2">
    <source>
        <dbReference type="SMART" id="SM01174"/>
    </source>
</evidence>
<dbReference type="InterPro" id="IPR039785">
    <property type="entry name" value="MINY3/4"/>
</dbReference>
<reference evidence="3 4" key="1">
    <citation type="journal article" date="2010" name="PLoS Biol.">
        <title>Multi-platform next-generation sequencing of the domestic turkey (Meleagris gallopavo): genome assembly and analysis.</title>
        <authorList>
            <person name="Dalloul R.A."/>
            <person name="Long J.A."/>
            <person name="Zimin A.V."/>
            <person name="Aslam L."/>
            <person name="Beal K."/>
            <person name="Blomberg L.A."/>
            <person name="Bouffard P."/>
            <person name="Burt D.W."/>
            <person name="Crasta O."/>
            <person name="Crooijmans R.P."/>
            <person name="Cooper K."/>
            <person name="Coulombe R.A."/>
            <person name="De S."/>
            <person name="Delany M.E."/>
            <person name="Dodgson J.B."/>
            <person name="Dong J.J."/>
            <person name="Evans C."/>
            <person name="Frederickson K.M."/>
            <person name="Flicek P."/>
            <person name="Florea L."/>
            <person name="Folkerts O."/>
            <person name="Groenen M.A."/>
            <person name="Harkins T.T."/>
            <person name="Herrero J."/>
            <person name="Hoffmann S."/>
            <person name="Megens H.J."/>
            <person name="Jiang A."/>
            <person name="de Jong P."/>
            <person name="Kaiser P."/>
            <person name="Kim H."/>
            <person name="Kim K.W."/>
            <person name="Kim S."/>
            <person name="Langenberger D."/>
            <person name="Lee M.K."/>
            <person name="Lee T."/>
            <person name="Mane S."/>
            <person name="Marcais G."/>
            <person name="Marz M."/>
            <person name="McElroy A.P."/>
            <person name="Modise T."/>
            <person name="Nefedov M."/>
            <person name="Notredame C."/>
            <person name="Paton I.R."/>
            <person name="Payne W.S."/>
            <person name="Pertea G."/>
            <person name="Prickett D."/>
            <person name="Puiu D."/>
            <person name="Qioa D."/>
            <person name="Raineri E."/>
            <person name="Ruffier M."/>
            <person name="Salzberg S.L."/>
            <person name="Schatz M.C."/>
            <person name="Scheuring C."/>
            <person name="Schmidt C.J."/>
            <person name="Schroeder S."/>
            <person name="Searle S.M."/>
            <person name="Smith E.J."/>
            <person name="Smith J."/>
            <person name="Sonstegard T.S."/>
            <person name="Stadler P.F."/>
            <person name="Tafer H."/>
            <person name="Tu Z.J."/>
            <person name="Van Tassell C.P."/>
            <person name="Vilella A.J."/>
            <person name="Williams K.P."/>
            <person name="Yorke J.A."/>
            <person name="Zhang L."/>
            <person name="Zhang H.B."/>
            <person name="Zhang X."/>
            <person name="Zhang Y."/>
            <person name="Reed K.M."/>
        </authorList>
    </citation>
    <scope>NUCLEOTIDE SEQUENCE [LARGE SCALE GENOMIC DNA]</scope>
</reference>
<accession>A0A803YMM4</accession>
<keyword evidence="4" id="KW-1185">Reference proteome</keyword>
<reference evidence="3" key="3">
    <citation type="submission" date="2025-09" db="UniProtKB">
        <authorList>
            <consortium name="Ensembl"/>
        </authorList>
    </citation>
    <scope>IDENTIFICATION</scope>
</reference>
<dbReference type="InterPro" id="IPR025257">
    <property type="entry name" value="MINDY-3/4_CD"/>
</dbReference>
<organism evidence="3 4">
    <name type="scientific">Meleagris gallopavo</name>
    <name type="common">Wild turkey</name>
    <dbReference type="NCBI Taxonomy" id="9103"/>
    <lineage>
        <taxon>Eukaryota</taxon>
        <taxon>Metazoa</taxon>
        <taxon>Chordata</taxon>
        <taxon>Craniata</taxon>
        <taxon>Vertebrata</taxon>
        <taxon>Euteleostomi</taxon>
        <taxon>Archelosauria</taxon>
        <taxon>Archosauria</taxon>
        <taxon>Dinosauria</taxon>
        <taxon>Saurischia</taxon>
        <taxon>Theropoda</taxon>
        <taxon>Coelurosauria</taxon>
        <taxon>Aves</taxon>
        <taxon>Neognathae</taxon>
        <taxon>Galloanserae</taxon>
        <taxon>Galliformes</taxon>
        <taxon>Phasianidae</taxon>
        <taxon>Meleagridinae</taxon>
        <taxon>Meleagris</taxon>
    </lineage>
</organism>
<dbReference type="GeneTree" id="ENSGT00940000162644"/>
<feature type="domain" description="Deubiquitinating enzyme MINDY-3/4 conserved" evidence="2">
    <location>
        <begin position="5"/>
        <end position="294"/>
    </location>
</feature>
<dbReference type="Proteomes" id="UP000001645">
    <property type="component" value="Chromosome 11"/>
</dbReference>
<dbReference type="AlphaFoldDB" id="A0A803YMM4"/>
<evidence type="ECO:0000256" key="1">
    <source>
        <dbReference type="ARBA" id="ARBA00011074"/>
    </source>
</evidence>
<protein>
    <submittedName>
        <fullName evidence="3">MINDY family member 4B</fullName>
    </submittedName>
</protein>
<dbReference type="GO" id="GO:1990380">
    <property type="term" value="F:K48-linked deubiquitinase activity"/>
    <property type="evidence" value="ECO:0007669"/>
    <property type="project" value="InterPro"/>
</dbReference>
<sequence length="299" mass="32885">MYPQLVAAWGRAGDGDMGTGTQGHRDTGPCCPCPHLSVVLCSAPHCRLHKIRQKEQGEALAAALADSLWAAGDGRRAAVCILTAATHCSPPAGYKADSFTERVGMEMLPANMVLKRHLFRDEGSHGLILFLYSLLFSRTLKRVREELGATAPQLLECSSGNVTCTQVGSAQFANVPIIAMTDGRFRKAPHLFVGSMLKTPKFPIWLCSINGTHSVLFSTNRLLLSDWKMEHIFHLYFYTGQCRQTRTAHLTIDTHSHHWEEGRSEAASSPGRRAPSLEMAIRTKWPGAAVGWNGTQPFF</sequence>
<dbReference type="SMART" id="SM01174">
    <property type="entry name" value="DUF4205"/>
    <property type="match status" value="1"/>
</dbReference>
<dbReference type="PANTHER" id="PTHR12473">
    <property type="entry name" value="UBIQUITIN CARBOXYL-TERMINAL HYDROLASE MINDY-4-RELATED"/>
    <property type="match status" value="1"/>
</dbReference>
<dbReference type="GO" id="GO:0004843">
    <property type="term" value="F:cysteine-type deubiquitinase activity"/>
    <property type="evidence" value="ECO:0007669"/>
    <property type="project" value="InterPro"/>
</dbReference>
<dbReference type="Ensembl" id="ENSMGAT00000036759.1">
    <property type="protein sequence ID" value="ENSMGAP00000033022.1"/>
    <property type="gene ID" value="ENSMGAG00000019180.1"/>
</dbReference>
<proteinExistence type="inferred from homology"/>
<comment type="similarity">
    <text evidence="1">Belongs to the MINDY deubiquitinase family. FAM188 subfamily.</text>
</comment>
<dbReference type="Pfam" id="PF13898">
    <property type="entry name" value="MINDY-3_4_CD"/>
    <property type="match status" value="2"/>
</dbReference>
<reference evidence="3" key="2">
    <citation type="submission" date="2025-08" db="UniProtKB">
        <authorList>
            <consortium name="Ensembl"/>
        </authorList>
    </citation>
    <scope>IDENTIFICATION</scope>
</reference>
<name>A0A803YMM4_MELGA</name>
<dbReference type="PANTHER" id="PTHR12473:SF18">
    <property type="entry name" value="INACTIVE UBIQUITIN CARBOXYL-TERMINAL HYDROLASE MINDY-4B"/>
    <property type="match status" value="1"/>
</dbReference>
<dbReference type="InParanoid" id="A0A803YMM4"/>
<dbReference type="GO" id="GO:0071108">
    <property type="term" value="P:protein K48-linked deubiquitination"/>
    <property type="evidence" value="ECO:0007669"/>
    <property type="project" value="InterPro"/>
</dbReference>
<gene>
    <name evidence="3" type="primary">MINDY4B</name>
</gene>
<evidence type="ECO:0000313" key="4">
    <source>
        <dbReference type="Proteomes" id="UP000001645"/>
    </source>
</evidence>